<dbReference type="PRINTS" id="PR00420">
    <property type="entry name" value="RNGMNOXGNASE"/>
</dbReference>
<evidence type="ECO:0000256" key="2">
    <source>
        <dbReference type="ARBA" id="ARBA00022630"/>
    </source>
</evidence>
<dbReference type="InterPro" id="IPR036188">
    <property type="entry name" value="FAD/NAD-bd_sf"/>
</dbReference>
<evidence type="ECO:0000256" key="1">
    <source>
        <dbReference type="ARBA" id="ARBA00001974"/>
    </source>
</evidence>
<comment type="cofactor">
    <cofactor evidence="1">
        <name>FAD</name>
        <dbReference type="ChEBI" id="CHEBI:57692"/>
    </cofactor>
</comment>
<gene>
    <name evidence="7" type="ORF">C1J01_42380</name>
</gene>
<dbReference type="EMBL" id="POUD01000328">
    <property type="protein sequence ID" value="PZG06421.1"/>
    <property type="molecule type" value="Genomic_DNA"/>
</dbReference>
<evidence type="ECO:0000256" key="4">
    <source>
        <dbReference type="ARBA" id="ARBA00023002"/>
    </source>
</evidence>
<keyword evidence="2" id="KW-0285">Flavoprotein</keyword>
<dbReference type="PANTHER" id="PTHR13789:SF318">
    <property type="entry name" value="GERANYLGERANYL DIPHOSPHATE REDUCTASE"/>
    <property type="match status" value="1"/>
</dbReference>
<organism evidence="7 8">
    <name type="scientific">Nonomuraea aridisoli</name>
    <dbReference type="NCBI Taxonomy" id="2070368"/>
    <lineage>
        <taxon>Bacteria</taxon>
        <taxon>Bacillati</taxon>
        <taxon>Actinomycetota</taxon>
        <taxon>Actinomycetes</taxon>
        <taxon>Streptosporangiales</taxon>
        <taxon>Streptosporangiaceae</taxon>
        <taxon>Nonomuraea</taxon>
    </lineage>
</organism>
<dbReference type="SUPFAM" id="SSF51905">
    <property type="entry name" value="FAD/NAD(P)-binding domain"/>
    <property type="match status" value="1"/>
</dbReference>
<dbReference type="Proteomes" id="UP000249304">
    <property type="component" value="Unassembled WGS sequence"/>
</dbReference>
<dbReference type="InterPro" id="IPR050493">
    <property type="entry name" value="FAD-dep_Monooxygenase_BioMet"/>
</dbReference>
<evidence type="ECO:0000313" key="8">
    <source>
        <dbReference type="Proteomes" id="UP000249304"/>
    </source>
</evidence>
<comment type="caution">
    <text evidence="7">The sequence shown here is derived from an EMBL/GenBank/DDBJ whole genome shotgun (WGS) entry which is preliminary data.</text>
</comment>
<dbReference type="GO" id="GO:0004497">
    <property type="term" value="F:monooxygenase activity"/>
    <property type="evidence" value="ECO:0007669"/>
    <property type="project" value="UniProtKB-KW"/>
</dbReference>
<feature type="domain" description="FAD-binding" evidence="6">
    <location>
        <begin position="2"/>
        <end position="327"/>
    </location>
</feature>
<accession>A0A2W2D811</accession>
<dbReference type="GO" id="GO:0071949">
    <property type="term" value="F:FAD binding"/>
    <property type="evidence" value="ECO:0007669"/>
    <property type="project" value="InterPro"/>
</dbReference>
<dbReference type="RefSeq" id="WP_111184698.1">
    <property type="nucleotide sequence ID" value="NZ_POUD01000328.1"/>
</dbReference>
<keyword evidence="5 7" id="KW-0503">Monooxygenase</keyword>
<dbReference type="Gene3D" id="3.50.50.60">
    <property type="entry name" value="FAD/NAD(P)-binding domain"/>
    <property type="match status" value="1"/>
</dbReference>
<protein>
    <submittedName>
        <fullName evidence="7">FAD-dependent monooxygenase</fullName>
    </submittedName>
</protein>
<proteinExistence type="predicted"/>
<evidence type="ECO:0000256" key="3">
    <source>
        <dbReference type="ARBA" id="ARBA00022827"/>
    </source>
</evidence>
<dbReference type="Pfam" id="PF01494">
    <property type="entry name" value="FAD_binding_3"/>
    <property type="match status" value="1"/>
</dbReference>
<keyword evidence="4" id="KW-0560">Oxidoreductase</keyword>
<reference evidence="7 8" key="1">
    <citation type="submission" date="2018-01" db="EMBL/GenBank/DDBJ databases">
        <title>Draft genome sequence of Nonomuraea sp. KC333.</title>
        <authorList>
            <person name="Sahin N."/>
            <person name="Saygin H."/>
            <person name="Ay H."/>
        </authorList>
    </citation>
    <scope>NUCLEOTIDE SEQUENCE [LARGE SCALE GENOMIC DNA]</scope>
    <source>
        <strain evidence="7 8">KC333</strain>
    </source>
</reference>
<sequence length="382" mass="40115">MRVLIAGAGIAGLAAAPGLLDAGHQVTVLERAPAPRDGGCALTLWSNGTAVLADLGVRLDGLGQRIEALHVSSARGRRLMVVDTGRLAARFGAPVLVVPRRSLLARLAEGLPEGTVRYGAALTRLHDDGRSVRAGTEDGAEHTGDLLIGADGVNSRVRTALFGSGDGAHARPTGAATWQGLVRAPFDLGHRGLLFIGRQGLAGLSPAGDGLLQWLIDLRARPGAEHRDPGRALAALRSRYAAWASPVPELLAALSEKDLELFPHRRHHAPLRMRRGRCALIGDAAHAMPPILAQGAGQALEDVAALLRGLARSEPGPALRAYERSRRWQAALASEAATRGVATAGPRTLFQTEPALRAAAALPDRLATWSFGMLIRGVSDRL</sequence>
<keyword evidence="3" id="KW-0274">FAD</keyword>
<dbReference type="InterPro" id="IPR002938">
    <property type="entry name" value="FAD-bd"/>
</dbReference>
<dbReference type="PANTHER" id="PTHR13789">
    <property type="entry name" value="MONOOXYGENASE"/>
    <property type="match status" value="1"/>
</dbReference>
<name>A0A2W2D811_9ACTN</name>
<evidence type="ECO:0000256" key="5">
    <source>
        <dbReference type="ARBA" id="ARBA00023033"/>
    </source>
</evidence>
<dbReference type="OrthoDB" id="3322136at2"/>
<keyword evidence="8" id="KW-1185">Reference proteome</keyword>
<evidence type="ECO:0000313" key="7">
    <source>
        <dbReference type="EMBL" id="PZG06421.1"/>
    </source>
</evidence>
<dbReference type="AlphaFoldDB" id="A0A2W2D811"/>
<evidence type="ECO:0000259" key="6">
    <source>
        <dbReference type="Pfam" id="PF01494"/>
    </source>
</evidence>